<feature type="non-terminal residue" evidence="2">
    <location>
        <position position="1"/>
    </location>
</feature>
<protein>
    <submittedName>
        <fullName evidence="2">Uncharacterized protein</fullName>
    </submittedName>
</protein>
<sequence>NLGKCFNFSPAVINQHLGRSTNEVAELEVTQNDMQDPHRESGQSEAKEEQLVCSNDSSCELGPNHPF</sequence>
<feature type="region of interest" description="Disordered" evidence="1">
    <location>
        <begin position="30"/>
        <end position="67"/>
    </location>
</feature>
<evidence type="ECO:0000256" key="1">
    <source>
        <dbReference type="SAM" id="MobiDB-lite"/>
    </source>
</evidence>
<dbReference type="EMBL" id="LXQA010179846">
    <property type="protein sequence ID" value="MCI30468.1"/>
    <property type="molecule type" value="Genomic_DNA"/>
</dbReference>
<organism evidence="2 3">
    <name type="scientific">Trifolium medium</name>
    <dbReference type="NCBI Taxonomy" id="97028"/>
    <lineage>
        <taxon>Eukaryota</taxon>
        <taxon>Viridiplantae</taxon>
        <taxon>Streptophyta</taxon>
        <taxon>Embryophyta</taxon>
        <taxon>Tracheophyta</taxon>
        <taxon>Spermatophyta</taxon>
        <taxon>Magnoliopsida</taxon>
        <taxon>eudicotyledons</taxon>
        <taxon>Gunneridae</taxon>
        <taxon>Pentapetalae</taxon>
        <taxon>rosids</taxon>
        <taxon>fabids</taxon>
        <taxon>Fabales</taxon>
        <taxon>Fabaceae</taxon>
        <taxon>Papilionoideae</taxon>
        <taxon>50 kb inversion clade</taxon>
        <taxon>NPAAA clade</taxon>
        <taxon>Hologalegina</taxon>
        <taxon>IRL clade</taxon>
        <taxon>Trifolieae</taxon>
        <taxon>Trifolium</taxon>
    </lineage>
</organism>
<keyword evidence="3" id="KW-1185">Reference proteome</keyword>
<name>A0A392R1K6_9FABA</name>
<dbReference type="AlphaFoldDB" id="A0A392R1K6"/>
<comment type="caution">
    <text evidence="2">The sequence shown here is derived from an EMBL/GenBank/DDBJ whole genome shotgun (WGS) entry which is preliminary data.</text>
</comment>
<evidence type="ECO:0000313" key="3">
    <source>
        <dbReference type="Proteomes" id="UP000265520"/>
    </source>
</evidence>
<proteinExistence type="predicted"/>
<evidence type="ECO:0000313" key="2">
    <source>
        <dbReference type="EMBL" id="MCI30468.1"/>
    </source>
</evidence>
<reference evidence="2 3" key="1">
    <citation type="journal article" date="2018" name="Front. Plant Sci.">
        <title>Red Clover (Trifolium pratense) and Zigzag Clover (T. medium) - A Picture of Genomic Similarities and Differences.</title>
        <authorList>
            <person name="Dluhosova J."/>
            <person name="Istvanek J."/>
            <person name="Nedelnik J."/>
            <person name="Repkova J."/>
        </authorList>
    </citation>
    <scope>NUCLEOTIDE SEQUENCE [LARGE SCALE GENOMIC DNA]</scope>
    <source>
        <strain evidence="3">cv. 10/8</strain>
        <tissue evidence="2">Leaf</tissue>
    </source>
</reference>
<dbReference type="Proteomes" id="UP000265520">
    <property type="component" value="Unassembled WGS sequence"/>
</dbReference>
<accession>A0A392R1K6</accession>
<feature type="compositionally biased region" description="Basic and acidic residues" evidence="1">
    <location>
        <begin position="35"/>
        <end position="50"/>
    </location>
</feature>